<protein>
    <submittedName>
        <fullName evidence="5">MarR family transcriptional regulator</fullName>
    </submittedName>
</protein>
<evidence type="ECO:0000256" key="1">
    <source>
        <dbReference type="ARBA" id="ARBA00023015"/>
    </source>
</evidence>
<evidence type="ECO:0000313" key="5">
    <source>
        <dbReference type="EMBL" id="AXL21564.1"/>
    </source>
</evidence>
<gene>
    <name evidence="5" type="ORF">DKB62_08295</name>
</gene>
<dbReference type="SMART" id="SM00347">
    <property type="entry name" value="HTH_MARR"/>
    <property type="match status" value="1"/>
</dbReference>
<dbReference type="GO" id="GO:0003700">
    <property type="term" value="F:DNA-binding transcription factor activity"/>
    <property type="evidence" value="ECO:0007669"/>
    <property type="project" value="InterPro"/>
</dbReference>
<reference evidence="5 6" key="1">
    <citation type="submission" date="2018-05" db="EMBL/GenBank/DDBJ databases">
        <title>Complete genome sequence of Megasphaera sp. AJH120T, isolated from the ceca of a chicken.</title>
        <authorList>
            <person name="Maki J."/>
            <person name="Looft T."/>
        </authorList>
    </citation>
    <scope>NUCLEOTIDE SEQUENCE [LARGE SCALE GENOMIC DNA]</scope>
    <source>
        <strain evidence="5 6">AJH120</strain>
    </source>
</reference>
<dbReference type="Proteomes" id="UP000254337">
    <property type="component" value="Chromosome"/>
</dbReference>
<proteinExistence type="predicted"/>
<dbReference type="RefSeq" id="WP_107195423.1">
    <property type="nucleotide sequence ID" value="NZ_CP029462.1"/>
</dbReference>
<keyword evidence="2" id="KW-0238">DNA-binding</keyword>
<evidence type="ECO:0000313" key="6">
    <source>
        <dbReference type="Proteomes" id="UP000254337"/>
    </source>
</evidence>
<dbReference type="AlphaFoldDB" id="A0A346B0C1"/>
<dbReference type="Pfam" id="PF12802">
    <property type="entry name" value="MarR_2"/>
    <property type="match status" value="1"/>
</dbReference>
<accession>A0A346B0C1</accession>
<feature type="domain" description="HTH marR-type" evidence="4">
    <location>
        <begin position="5"/>
        <end position="137"/>
    </location>
</feature>
<dbReference type="EMBL" id="CP029462">
    <property type="protein sequence ID" value="AXL21564.1"/>
    <property type="molecule type" value="Genomic_DNA"/>
</dbReference>
<dbReference type="KEGG" id="meg:DKB62_08295"/>
<dbReference type="Gene3D" id="1.10.10.10">
    <property type="entry name" value="Winged helix-like DNA-binding domain superfamily/Winged helix DNA-binding domain"/>
    <property type="match status" value="1"/>
</dbReference>
<dbReference type="OrthoDB" id="9808725at2"/>
<dbReference type="PANTHER" id="PTHR42756">
    <property type="entry name" value="TRANSCRIPTIONAL REGULATOR, MARR"/>
    <property type="match status" value="1"/>
</dbReference>
<dbReference type="GO" id="GO:0003677">
    <property type="term" value="F:DNA binding"/>
    <property type="evidence" value="ECO:0007669"/>
    <property type="project" value="UniProtKB-KW"/>
</dbReference>
<dbReference type="InterPro" id="IPR036390">
    <property type="entry name" value="WH_DNA-bd_sf"/>
</dbReference>
<evidence type="ECO:0000256" key="3">
    <source>
        <dbReference type="ARBA" id="ARBA00023163"/>
    </source>
</evidence>
<name>A0A346B0C1_9FIRM</name>
<organism evidence="5 6">
    <name type="scientific">Megasphaera stantonii</name>
    <dbReference type="NCBI Taxonomy" id="2144175"/>
    <lineage>
        <taxon>Bacteria</taxon>
        <taxon>Bacillati</taxon>
        <taxon>Bacillota</taxon>
        <taxon>Negativicutes</taxon>
        <taxon>Veillonellales</taxon>
        <taxon>Veillonellaceae</taxon>
        <taxon>Megasphaera</taxon>
    </lineage>
</organism>
<keyword evidence="6" id="KW-1185">Reference proteome</keyword>
<dbReference type="InterPro" id="IPR000835">
    <property type="entry name" value="HTH_MarR-typ"/>
</dbReference>
<dbReference type="PROSITE" id="PS50995">
    <property type="entry name" value="HTH_MARR_2"/>
    <property type="match status" value="1"/>
</dbReference>
<dbReference type="PANTHER" id="PTHR42756:SF2">
    <property type="entry name" value="MARR FAMILY REGULATORY PROTEIN"/>
    <property type="match status" value="1"/>
</dbReference>
<evidence type="ECO:0000256" key="2">
    <source>
        <dbReference type="ARBA" id="ARBA00023125"/>
    </source>
</evidence>
<dbReference type="SUPFAM" id="SSF46785">
    <property type="entry name" value="Winged helix' DNA-binding domain"/>
    <property type="match status" value="1"/>
</dbReference>
<evidence type="ECO:0000259" key="4">
    <source>
        <dbReference type="PROSITE" id="PS50995"/>
    </source>
</evidence>
<sequence>MEALECDLLRYIGTLSRCIHSIMDEKFKAYGFQRGQFVFFTRICETPGLTLTDLTQQCAVDKATTTKAVDKLAAAGYVEKRRDSRDGRAWNVYPAEKGLAIYDAFIAEENRQAAACLAGLSDEDKAAALRLAAVMSRNAADEWNRMKR</sequence>
<keyword evidence="3" id="KW-0804">Transcription</keyword>
<keyword evidence="1" id="KW-0805">Transcription regulation</keyword>
<dbReference type="InterPro" id="IPR036388">
    <property type="entry name" value="WH-like_DNA-bd_sf"/>
</dbReference>